<dbReference type="PANTHER" id="PTHR24068">
    <property type="entry name" value="UBIQUITIN-CONJUGATING ENZYME E2"/>
    <property type="match status" value="1"/>
</dbReference>
<dbReference type="FunFam" id="3.10.110.10:FF:000026">
    <property type="entry name" value="Ubiquitin-conjugating enzyme E2 variant"/>
    <property type="match status" value="1"/>
</dbReference>
<evidence type="ECO:0000259" key="2">
    <source>
        <dbReference type="PROSITE" id="PS50127"/>
    </source>
</evidence>
<keyword evidence="4" id="KW-1185">Reference proteome</keyword>
<protein>
    <submittedName>
        <fullName evidence="3">Ubiquitin-conjugating enzyme E2 variant 2-like</fullName>
    </submittedName>
</protein>
<comment type="caution">
    <text evidence="3">The sequence shown here is derived from an EMBL/GenBank/DDBJ whole genome shotgun (WGS) entry which is preliminary data.</text>
</comment>
<dbReference type="SMART" id="SM00212">
    <property type="entry name" value="UBCc"/>
    <property type="match status" value="1"/>
</dbReference>
<dbReference type="InterPro" id="IPR000608">
    <property type="entry name" value="UBC"/>
</dbReference>
<sequence>MAAPLGGNANVVIPRNFRLLEELEQGQKGVGDGTISWGLEDDSDMTLTHWNGMIIGPARSPFENKMYSLKIECGPQYPEEPPCVRFVTKIKLAGVNDTTGVVDRRTTPVLSRWQRNYSIKTVLQELRRAMTAKENSRLQQPPEGATF</sequence>
<dbReference type="FunCoup" id="A0A1V9XPR6">
    <property type="interactions" value="2002"/>
</dbReference>
<dbReference type="EMBL" id="MNPL01006511">
    <property type="protein sequence ID" value="OQR75338.1"/>
    <property type="molecule type" value="Genomic_DNA"/>
</dbReference>
<reference evidence="3 4" key="1">
    <citation type="journal article" date="2017" name="Gigascience">
        <title>Draft genome of the honey bee ectoparasitic mite, Tropilaelaps mercedesae, is shaped by the parasitic life history.</title>
        <authorList>
            <person name="Dong X."/>
            <person name="Armstrong S.D."/>
            <person name="Xia D."/>
            <person name="Makepeace B.L."/>
            <person name="Darby A.C."/>
            <person name="Kadowaki T."/>
        </authorList>
    </citation>
    <scope>NUCLEOTIDE SEQUENCE [LARGE SCALE GENOMIC DNA]</scope>
    <source>
        <strain evidence="3">Wuxi-XJTLU</strain>
    </source>
</reference>
<evidence type="ECO:0000256" key="1">
    <source>
        <dbReference type="ARBA" id="ARBA00022786"/>
    </source>
</evidence>
<evidence type="ECO:0000313" key="4">
    <source>
        <dbReference type="Proteomes" id="UP000192247"/>
    </source>
</evidence>
<dbReference type="Pfam" id="PF00179">
    <property type="entry name" value="UQ_con"/>
    <property type="match status" value="1"/>
</dbReference>
<gene>
    <name evidence="3" type="ORF">BIW11_08487</name>
</gene>
<evidence type="ECO:0000313" key="3">
    <source>
        <dbReference type="EMBL" id="OQR75338.1"/>
    </source>
</evidence>
<feature type="domain" description="UBC core" evidence="2">
    <location>
        <begin position="14"/>
        <end position="147"/>
    </location>
</feature>
<accession>A0A1V9XPR6</accession>
<dbReference type="OrthoDB" id="6508832at2759"/>
<proteinExistence type="predicted"/>
<dbReference type="PROSITE" id="PS50127">
    <property type="entry name" value="UBC_2"/>
    <property type="match status" value="1"/>
</dbReference>
<dbReference type="Proteomes" id="UP000192247">
    <property type="component" value="Unassembled WGS sequence"/>
</dbReference>
<dbReference type="STRING" id="418985.A0A1V9XPR6"/>
<dbReference type="AlphaFoldDB" id="A0A1V9XPR6"/>
<dbReference type="InterPro" id="IPR016135">
    <property type="entry name" value="UBQ-conjugating_enzyme/RWD"/>
</dbReference>
<organism evidence="3 4">
    <name type="scientific">Tropilaelaps mercedesae</name>
    <dbReference type="NCBI Taxonomy" id="418985"/>
    <lineage>
        <taxon>Eukaryota</taxon>
        <taxon>Metazoa</taxon>
        <taxon>Ecdysozoa</taxon>
        <taxon>Arthropoda</taxon>
        <taxon>Chelicerata</taxon>
        <taxon>Arachnida</taxon>
        <taxon>Acari</taxon>
        <taxon>Parasitiformes</taxon>
        <taxon>Mesostigmata</taxon>
        <taxon>Gamasina</taxon>
        <taxon>Dermanyssoidea</taxon>
        <taxon>Laelapidae</taxon>
        <taxon>Tropilaelaps</taxon>
    </lineage>
</organism>
<dbReference type="Gene3D" id="3.10.110.10">
    <property type="entry name" value="Ubiquitin Conjugating Enzyme"/>
    <property type="match status" value="1"/>
</dbReference>
<dbReference type="CDD" id="cd23807">
    <property type="entry name" value="UEV_UBE2V"/>
    <property type="match status" value="1"/>
</dbReference>
<dbReference type="SUPFAM" id="SSF54495">
    <property type="entry name" value="UBC-like"/>
    <property type="match status" value="1"/>
</dbReference>
<name>A0A1V9XPR6_9ACAR</name>
<keyword evidence="1" id="KW-0833">Ubl conjugation pathway</keyword>
<dbReference type="InParanoid" id="A0A1V9XPR6"/>